<gene>
    <name evidence="1" type="ORF">C4F49_16365</name>
</gene>
<name>A0A928YTL3_9SPHI</name>
<keyword evidence="2" id="KW-1185">Reference proteome</keyword>
<dbReference type="Pfam" id="PF02622">
    <property type="entry name" value="DUF179"/>
    <property type="match status" value="1"/>
</dbReference>
<protein>
    <recommendedName>
        <fullName evidence="3">Transcriptional regulator</fullName>
    </recommendedName>
</protein>
<comment type="caution">
    <text evidence="1">The sequence shown here is derived from an EMBL/GenBank/DDBJ whole genome shotgun (WGS) entry which is preliminary data.</text>
</comment>
<sequence>MFNDSNPQTGSLLISEPFMLDPNFERSVLLLCEHNELDGTFGVILNHKSTALISLQHDEIEPISFPLFTGGPVQTEDLFFIHRANDRIPGGKLVYDDIYFGGDFQVLIELIKNEELLPDEIKFFKGYSGWQPNQLESELQENSWAVHNHFKSDLPFFDDGENLWKQALIDLGPKYAHVVNFPKSPNMN</sequence>
<dbReference type="SUPFAM" id="SSF143456">
    <property type="entry name" value="VC0467-like"/>
    <property type="match status" value="1"/>
</dbReference>
<evidence type="ECO:0000313" key="1">
    <source>
        <dbReference type="EMBL" id="MBE8715258.1"/>
    </source>
</evidence>
<dbReference type="PANTHER" id="PTHR31984">
    <property type="entry name" value="TRANSPORTER, PUTATIVE (DUF179)-RELATED"/>
    <property type="match status" value="1"/>
</dbReference>
<dbReference type="InterPro" id="IPR003774">
    <property type="entry name" value="AlgH-like"/>
</dbReference>
<evidence type="ECO:0008006" key="3">
    <source>
        <dbReference type="Google" id="ProtNLM"/>
    </source>
</evidence>
<proteinExistence type="predicted"/>
<dbReference type="PANTHER" id="PTHR31984:SF17">
    <property type="entry name" value="TRANSCRIPTIONAL REGULATOR"/>
    <property type="match status" value="1"/>
</dbReference>
<dbReference type="Proteomes" id="UP000616201">
    <property type="component" value="Unassembled WGS sequence"/>
</dbReference>
<dbReference type="EMBL" id="PRDK01000009">
    <property type="protein sequence ID" value="MBE8715258.1"/>
    <property type="molecule type" value="Genomic_DNA"/>
</dbReference>
<evidence type="ECO:0000313" key="2">
    <source>
        <dbReference type="Proteomes" id="UP000616201"/>
    </source>
</evidence>
<dbReference type="RefSeq" id="WP_196937102.1">
    <property type="nucleotide sequence ID" value="NZ_MU158698.1"/>
</dbReference>
<reference evidence="1" key="1">
    <citation type="submission" date="2018-02" db="EMBL/GenBank/DDBJ databases">
        <authorList>
            <person name="Vasarhelyi B.M."/>
            <person name="Deshmukh S."/>
            <person name="Balint B."/>
            <person name="Kukolya J."/>
        </authorList>
    </citation>
    <scope>NUCLEOTIDE SEQUENCE</scope>
    <source>
        <strain evidence="1">KB22</strain>
    </source>
</reference>
<accession>A0A928YTL3</accession>
<dbReference type="AlphaFoldDB" id="A0A928YTL3"/>
<dbReference type="Gene3D" id="3.40.1740.10">
    <property type="entry name" value="VC0467-like"/>
    <property type="match status" value="1"/>
</dbReference>
<organism evidence="1 2">
    <name type="scientific">Sphingobacterium hungaricum</name>
    <dbReference type="NCBI Taxonomy" id="2082723"/>
    <lineage>
        <taxon>Bacteria</taxon>
        <taxon>Pseudomonadati</taxon>
        <taxon>Bacteroidota</taxon>
        <taxon>Sphingobacteriia</taxon>
        <taxon>Sphingobacteriales</taxon>
        <taxon>Sphingobacteriaceae</taxon>
        <taxon>Sphingobacterium</taxon>
    </lineage>
</organism>